<name>A0A3B0XH65_9ZZZZ</name>
<accession>A0A3B0XH65</accession>
<dbReference type="UniPathway" id="UPA00050">
    <property type="reaction ID" value="UER00063"/>
</dbReference>
<protein>
    <recommendedName>
        <fullName evidence="5">Homoserine dehydrogenase</fullName>
        <ecNumber evidence="4">1.1.1.3</ecNumber>
    </recommendedName>
</protein>
<dbReference type="SUPFAM" id="SSF55347">
    <property type="entry name" value="Glyceraldehyde-3-phosphate dehydrogenase-like, C-terminal domain"/>
    <property type="match status" value="1"/>
</dbReference>
<dbReference type="GO" id="GO:0009086">
    <property type="term" value="P:methionine biosynthetic process"/>
    <property type="evidence" value="ECO:0007669"/>
    <property type="project" value="UniProtKB-KW"/>
</dbReference>
<evidence type="ECO:0000256" key="6">
    <source>
        <dbReference type="ARBA" id="ARBA00022605"/>
    </source>
</evidence>
<keyword evidence="6" id="KW-0028">Amino-acid biosynthesis</keyword>
<organism evidence="12">
    <name type="scientific">hydrothermal vent metagenome</name>
    <dbReference type="NCBI Taxonomy" id="652676"/>
    <lineage>
        <taxon>unclassified sequences</taxon>
        <taxon>metagenomes</taxon>
        <taxon>ecological metagenomes</taxon>
    </lineage>
</organism>
<dbReference type="UniPathway" id="UPA00051">
    <property type="reaction ID" value="UER00465"/>
</dbReference>
<evidence type="ECO:0000256" key="8">
    <source>
        <dbReference type="ARBA" id="ARBA00023002"/>
    </source>
</evidence>
<keyword evidence="8 12" id="KW-0560">Oxidoreductase</keyword>
<proteinExistence type="inferred from homology"/>
<comment type="similarity">
    <text evidence="3">Belongs to the homoserine dehydrogenase family.</text>
</comment>
<dbReference type="PANTHER" id="PTHR43331:SF1">
    <property type="entry name" value="HOMOSERINE DEHYDROGENASE"/>
    <property type="match status" value="1"/>
</dbReference>
<dbReference type="Gene3D" id="3.30.360.10">
    <property type="entry name" value="Dihydrodipicolinate Reductase, domain 2"/>
    <property type="match status" value="1"/>
</dbReference>
<evidence type="ECO:0000313" key="12">
    <source>
        <dbReference type="EMBL" id="VAW62457.1"/>
    </source>
</evidence>
<dbReference type="EMBL" id="UOFG01000170">
    <property type="protein sequence ID" value="VAW62457.1"/>
    <property type="molecule type" value="Genomic_DNA"/>
</dbReference>
<dbReference type="Gene3D" id="3.40.50.720">
    <property type="entry name" value="NAD(P)-binding Rossmann-like Domain"/>
    <property type="match status" value="1"/>
</dbReference>
<dbReference type="NCBIfam" id="NF004976">
    <property type="entry name" value="PRK06349.1"/>
    <property type="match status" value="1"/>
</dbReference>
<dbReference type="InterPro" id="IPR005106">
    <property type="entry name" value="Asp/hSer_DH_NAD-bd"/>
</dbReference>
<gene>
    <name evidence="12" type="ORF">MNBD_GAMMA11-1637</name>
</gene>
<dbReference type="Pfam" id="PF03447">
    <property type="entry name" value="NAD_binding_3"/>
    <property type="match status" value="1"/>
</dbReference>
<evidence type="ECO:0000256" key="7">
    <source>
        <dbReference type="ARBA" id="ARBA00022697"/>
    </source>
</evidence>
<dbReference type="GO" id="GO:0050661">
    <property type="term" value="F:NADP binding"/>
    <property type="evidence" value="ECO:0007669"/>
    <property type="project" value="InterPro"/>
</dbReference>
<evidence type="ECO:0000259" key="10">
    <source>
        <dbReference type="Pfam" id="PF00742"/>
    </source>
</evidence>
<evidence type="ECO:0000256" key="4">
    <source>
        <dbReference type="ARBA" id="ARBA00013213"/>
    </source>
</evidence>
<comment type="pathway">
    <text evidence="1">Amino-acid biosynthesis; L-threonine biosynthesis; L-threonine from L-aspartate: step 3/5.</text>
</comment>
<dbReference type="SUPFAM" id="SSF51735">
    <property type="entry name" value="NAD(P)-binding Rossmann-fold domains"/>
    <property type="match status" value="1"/>
</dbReference>
<sequence length="197" mass="20639">MQPVKIGLMGLGTVGGGTATVLLRNCEEIARRAGCRLEIVHAAAQDIADQTILDPAKVRLSDDASSVVNDPDVDIVVELIGGYSPAKELVLKAIENGKHVVTANKALIAIHGAEIFKAAQQKGVIVAYEAAVAGGIPIIKAIREGLAGNKVEWVAGIINGTGNFILTEMRDKGRDFNDVLAEAQALGYAEADPTFDV</sequence>
<feature type="domain" description="Homoserine dehydrogenase catalytic" evidence="10">
    <location>
        <begin position="137"/>
        <end position="197"/>
    </location>
</feature>
<dbReference type="InterPro" id="IPR036291">
    <property type="entry name" value="NAD(P)-bd_dom_sf"/>
</dbReference>
<evidence type="ECO:0000256" key="3">
    <source>
        <dbReference type="ARBA" id="ARBA00006753"/>
    </source>
</evidence>
<evidence type="ECO:0000259" key="11">
    <source>
        <dbReference type="Pfam" id="PF03447"/>
    </source>
</evidence>
<dbReference type="Pfam" id="PF00742">
    <property type="entry name" value="Homoserine_dh"/>
    <property type="match status" value="1"/>
</dbReference>
<dbReference type="AlphaFoldDB" id="A0A3B0XH65"/>
<dbReference type="GO" id="GO:0009088">
    <property type="term" value="P:threonine biosynthetic process"/>
    <property type="evidence" value="ECO:0007669"/>
    <property type="project" value="UniProtKB-UniPathway"/>
</dbReference>
<evidence type="ECO:0000256" key="5">
    <source>
        <dbReference type="ARBA" id="ARBA00013376"/>
    </source>
</evidence>
<dbReference type="InterPro" id="IPR001342">
    <property type="entry name" value="HDH_cat"/>
</dbReference>
<keyword evidence="9" id="KW-0486">Methionine biosynthesis</keyword>
<comment type="pathway">
    <text evidence="2">Amino-acid biosynthesis; L-methionine biosynthesis via de novo pathway; L-homoserine from L-aspartate: step 3/3.</text>
</comment>
<evidence type="ECO:0000256" key="2">
    <source>
        <dbReference type="ARBA" id="ARBA00005062"/>
    </source>
</evidence>
<reference evidence="12" key="1">
    <citation type="submission" date="2018-06" db="EMBL/GenBank/DDBJ databases">
        <authorList>
            <person name="Zhirakovskaya E."/>
        </authorList>
    </citation>
    <scope>NUCLEOTIDE SEQUENCE</scope>
</reference>
<dbReference type="GO" id="GO:0004412">
    <property type="term" value="F:homoserine dehydrogenase activity"/>
    <property type="evidence" value="ECO:0007669"/>
    <property type="project" value="UniProtKB-EC"/>
</dbReference>
<evidence type="ECO:0000256" key="9">
    <source>
        <dbReference type="ARBA" id="ARBA00023167"/>
    </source>
</evidence>
<dbReference type="EC" id="1.1.1.3" evidence="4"/>
<dbReference type="PANTHER" id="PTHR43331">
    <property type="entry name" value="HOMOSERINE DEHYDROGENASE"/>
    <property type="match status" value="1"/>
</dbReference>
<feature type="domain" description="Aspartate/homoserine dehydrogenase NAD-binding" evidence="11">
    <location>
        <begin position="10"/>
        <end position="129"/>
    </location>
</feature>
<evidence type="ECO:0000256" key="1">
    <source>
        <dbReference type="ARBA" id="ARBA00005056"/>
    </source>
</evidence>
<feature type="non-terminal residue" evidence="12">
    <location>
        <position position="197"/>
    </location>
</feature>
<keyword evidence="7" id="KW-0791">Threonine biosynthesis</keyword>